<sequence length="68" mass="7645">MEEVNQAPVTWRKSTRSNGSGDCIEVADNLAGKVGVRDSKDREGTVLAFEPKAWSRFVQSVKRRKLDH</sequence>
<name>A0ABX9WDB6_9ACTN</name>
<feature type="region of interest" description="Disordered" evidence="1">
    <location>
        <begin position="1"/>
        <end position="20"/>
    </location>
</feature>
<evidence type="ECO:0000259" key="2">
    <source>
        <dbReference type="Pfam" id="PF04149"/>
    </source>
</evidence>
<protein>
    <submittedName>
        <fullName evidence="3">DUF397 domain-containing protein</fullName>
    </submittedName>
</protein>
<reference evidence="3 4" key="1">
    <citation type="submission" date="2018-11" db="EMBL/GenBank/DDBJ databases">
        <title>Micromonospora sp. PPF5-17, a new actinomycetes isolated from a hot spring soil.</title>
        <authorList>
            <person name="Thawai C."/>
        </authorList>
    </citation>
    <scope>NUCLEOTIDE SEQUENCE [LARGE SCALE GENOMIC DNA]</scope>
    <source>
        <strain evidence="3 4">PPF5-17</strain>
    </source>
</reference>
<organism evidence="3 4">
    <name type="scientific">Micromonospora solifontis</name>
    <dbReference type="NCBI Taxonomy" id="2487138"/>
    <lineage>
        <taxon>Bacteria</taxon>
        <taxon>Bacillati</taxon>
        <taxon>Actinomycetota</taxon>
        <taxon>Actinomycetes</taxon>
        <taxon>Micromonosporales</taxon>
        <taxon>Micromonosporaceae</taxon>
        <taxon>Micromonospora</taxon>
    </lineage>
</organism>
<evidence type="ECO:0000313" key="4">
    <source>
        <dbReference type="Proteomes" id="UP000280698"/>
    </source>
</evidence>
<comment type="caution">
    <text evidence="3">The sequence shown here is derived from an EMBL/GenBank/DDBJ whole genome shotgun (WGS) entry which is preliminary data.</text>
</comment>
<proteinExistence type="predicted"/>
<dbReference type="Pfam" id="PF04149">
    <property type="entry name" value="DUF397"/>
    <property type="match status" value="1"/>
</dbReference>
<gene>
    <name evidence="3" type="ORF">EFE23_17600</name>
</gene>
<dbReference type="InterPro" id="IPR007278">
    <property type="entry name" value="DUF397"/>
</dbReference>
<evidence type="ECO:0000256" key="1">
    <source>
        <dbReference type="SAM" id="MobiDB-lite"/>
    </source>
</evidence>
<dbReference type="RefSeq" id="WP_123242033.1">
    <property type="nucleotide sequence ID" value="NZ_JAAHBY010000049.1"/>
</dbReference>
<evidence type="ECO:0000313" key="3">
    <source>
        <dbReference type="EMBL" id="RNL97800.1"/>
    </source>
</evidence>
<dbReference type="EMBL" id="RJLN01000049">
    <property type="protein sequence ID" value="RNL97800.1"/>
    <property type="molecule type" value="Genomic_DNA"/>
</dbReference>
<dbReference type="Proteomes" id="UP000280698">
    <property type="component" value="Unassembled WGS sequence"/>
</dbReference>
<accession>A0ABX9WDB6</accession>
<feature type="domain" description="DUF397" evidence="2">
    <location>
        <begin position="10"/>
        <end position="62"/>
    </location>
</feature>
<keyword evidence="4" id="KW-1185">Reference proteome</keyword>